<dbReference type="Proteomes" id="UP000805704">
    <property type="component" value="Chromosome 20"/>
</dbReference>
<proteinExistence type="predicted"/>
<evidence type="ECO:0000313" key="2">
    <source>
        <dbReference type="Proteomes" id="UP000805704"/>
    </source>
</evidence>
<comment type="caution">
    <text evidence="1">The sequence shown here is derived from an EMBL/GenBank/DDBJ whole genome shotgun (WGS) entry which is preliminary data.</text>
</comment>
<gene>
    <name evidence="1" type="ORF">GBF38_022988</name>
</gene>
<accession>A0ACB7EYB0</accession>
<sequence length="316" mass="35195">MPHEEICFLLQRNKPSLACEKTPCKDCNCVFTKEPKAAIVWHRGGPSQLKVQADRGVNLSPMLMRSREHSRGLNTNCKDEKGVCLGRKDFLVRFSARPQQQQQLDYVAKIKPRVAHLTLSLSAEDTSRRQQNPTGDPHLSDLSSPPSCNHGSRRHRRAPGAPSPSPRWEHVARWPHTPGKSPGCCCWSCASDCSSLVMRCQSFSTKMQTRVCSTSLNGVECCFSLVRVSKESQTVSLESTLAAFAQTLYHGQKEALSFFLIFQHREHQTGCSPGSQPVQLQPRQPQQPTLAATTFSRWTNASYPSPGALTIQPRQT</sequence>
<dbReference type="EMBL" id="CM024808">
    <property type="protein sequence ID" value="KAG8006919.1"/>
    <property type="molecule type" value="Genomic_DNA"/>
</dbReference>
<reference evidence="1" key="1">
    <citation type="submission" date="2020-04" db="EMBL/GenBank/DDBJ databases">
        <title>A chromosome-scale assembly and high-density genetic map of the yellow drum (Nibea albiflora) genome.</title>
        <authorList>
            <person name="Xu D."/>
            <person name="Zhang W."/>
            <person name="Chen R."/>
            <person name="Tan P."/>
            <person name="Wang L."/>
            <person name="Song H."/>
            <person name="Tian L."/>
            <person name="Zhu Q."/>
            <person name="Wang B."/>
        </authorList>
    </citation>
    <scope>NUCLEOTIDE SEQUENCE</scope>
    <source>
        <strain evidence="1">ZJHYS-2018</strain>
    </source>
</reference>
<name>A0ACB7EYB0_NIBAL</name>
<evidence type="ECO:0000313" key="1">
    <source>
        <dbReference type="EMBL" id="KAG8006919.1"/>
    </source>
</evidence>
<keyword evidence="2" id="KW-1185">Reference proteome</keyword>
<protein>
    <submittedName>
        <fullName evidence="1">Uncharacterized protein</fullName>
    </submittedName>
</protein>
<organism evidence="1 2">
    <name type="scientific">Nibea albiflora</name>
    <name type="common">Yellow drum</name>
    <name type="synonym">Corvina albiflora</name>
    <dbReference type="NCBI Taxonomy" id="240163"/>
    <lineage>
        <taxon>Eukaryota</taxon>
        <taxon>Metazoa</taxon>
        <taxon>Chordata</taxon>
        <taxon>Craniata</taxon>
        <taxon>Vertebrata</taxon>
        <taxon>Euteleostomi</taxon>
        <taxon>Actinopterygii</taxon>
        <taxon>Neopterygii</taxon>
        <taxon>Teleostei</taxon>
        <taxon>Neoteleostei</taxon>
        <taxon>Acanthomorphata</taxon>
        <taxon>Eupercaria</taxon>
        <taxon>Sciaenidae</taxon>
        <taxon>Nibea</taxon>
    </lineage>
</organism>